<protein>
    <submittedName>
        <fullName evidence="1">Plasmin and fibronectin-binding protein A</fullName>
    </submittedName>
</protein>
<reference evidence="1" key="1">
    <citation type="submission" date="2019-11" db="EMBL/GenBank/DDBJ databases">
        <authorList>
            <person name="Feng L."/>
        </authorList>
    </citation>
    <scope>NUCLEOTIDE SEQUENCE</scope>
    <source>
        <strain evidence="1">AcaccaeLFYP115</strain>
    </source>
</reference>
<sequence length="438" mass="49099">MKKRYIIMTFFLMAGLFSCPSIYVKKVEAKGKTYTISPNKIPKSVKKSSAYNKNTRNSLQIQYYLKKLQKGGGRLVLKKGTYKICSTLFVPSNTTIELKEGAVLKKINKGKSNYKPTKNMFLLCSYKNRNKTNAYKKFNGPKNIKFIGHGSKSVIDLSYIKGAHGVSGSHNQNVTFQNITFKGQNGGHYIEIAGVKNVTVKDNRFLSAKSSTRSSAYNKEAINIDTPDKATGGFTLKWSKKDQTPNVNVMITNNVFDGVNRAIGTHKYSQKKDKKGKYSKSSVNVYHQNIQIRNNQFKNIYDNAVFMMNWENTTIDSNQFSKIGMKNKRNTNTAKHGVAGGGVKKLTLTNNRFIQVRSSVVYLRRTANNGSGSKYYPLLVYVTSAELQKMGSNSVLNCSRDPIYPSYDILMFKGDGNRSRDNAYGMNLKSGKIIAGIK</sequence>
<evidence type="ECO:0000313" key="1">
    <source>
        <dbReference type="EMBL" id="VYT12556.1"/>
    </source>
</evidence>
<proteinExistence type="predicted"/>
<dbReference type="Gene3D" id="2.160.20.10">
    <property type="entry name" value="Single-stranded right-handed beta-helix, Pectin lyase-like"/>
    <property type="match status" value="1"/>
</dbReference>
<dbReference type="InterPro" id="IPR006626">
    <property type="entry name" value="PbH1"/>
</dbReference>
<accession>A0A6N2UAR5</accession>
<organism evidence="1">
    <name type="scientific">Anaerostipes caccae</name>
    <dbReference type="NCBI Taxonomy" id="105841"/>
    <lineage>
        <taxon>Bacteria</taxon>
        <taxon>Bacillati</taxon>
        <taxon>Bacillota</taxon>
        <taxon>Clostridia</taxon>
        <taxon>Lachnospirales</taxon>
        <taxon>Lachnospiraceae</taxon>
        <taxon>Anaerostipes</taxon>
    </lineage>
</organism>
<dbReference type="InterPro" id="IPR011050">
    <property type="entry name" value="Pectin_lyase_fold/virulence"/>
</dbReference>
<dbReference type="RefSeq" id="WP_129700143.1">
    <property type="nucleotide sequence ID" value="NZ_BAABZP010000001.1"/>
</dbReference>
<dbReference type="SMART" id="SM00710">
    <property type="entry name" value="PbH1"/>
    <property type="match status" value="4"/>
</dbReference>
<dbReference type="SUPFAM" id="SSF51126">
    <property type="entry name" value="Pectin lyase-like"/>
    <property type="match status" value="1"/>
</dbReference>
<gene>
    <name evidence="1" type="primary">pfbA</name>
    <name evidence="1" type="ORF">ACLFYP115_01745</name>
</gene>
<dbReference type="InterPro" id="IPR012334">
    <property type="entry name" value="Pectin_lyas_fold"/>
</dbReference>
<dbReference type="PROSITE" id="PS51257">
    <property type="entry name" value="PROKAR_LIPOPROTEIN"/>
    <property type="match status" value="1"/>
</dbReference>
<dbReference type="AlphaFoldDB" id="A0A6N2UAR5"/>
<name>A0A6N2UAR5_9FIRM</name>
<dbReference type="EMBL" id="CACRSQ010000003">
    <property type="protein sequence ID" value="VYT12556.1"/>
    <property type="molecule type" value="Genomic_DNA"/>
</dbReference>